<gene>
    <name evidence="1" type="ORF">DM02DRAFT_167280</name>
</gene>
<dbReference type="Proteomes" id="UP000244855">
    <property type="component" value="Unassembled WGS sequence"/>
</dbReference>
<proteinExistence type="predicted"/>
<accession>A0A2V1E5D4</accession>
<evidence type="ECO:0000313" key="2">
    <source>
        <dbReference type="Proteomes" id="UP000244855"/>
    </source>
</evidence>
<dbReference type="EMBL" id="KZ805320">
    <property type="protein sequence ID" value="PVI04545.1"/>
    <property type="molecule type" value="Genomic_DNA"/>
</dbReference>
<name>A0A2V1E5D4_9PLEO</name>
<keyword evidence="2" id="KW-1185">Reference proteome</keyword>
<dbReference type="STRING" id="97972.A0A2V1E5D4"/>
<dbReference type="AlphaFoldDB" id="A0A2V1E5D4"/>
<sequence>MERSSYYELIRDGGRPVCSIDELSDILAAPKDRYRAVRPWLCDDRMDPETGIGGLHTIFSRQFEQWWEFRKSQWDGRGLDNTGAGLTAFIESCRRQHEGAGSKRWVVSPEFEQMMRTDWEEMPPQLPVEEQTFTAYSKAVNRRLAPHHFTIRLSKDPQKQSVWATWLEYLSFKIRVLETLTDRVGSQEPRYHACRKKLLDEREPKHPLRETHIDTAAELAALSAELCVCYKSIDDIIQGTDRYVMNPPPSITLPLFHSN</sequence>
<protein>
    <submittedName>
        <fullName evidence="1">Uncharacterized protein</fullName>
    </submittedName>
</protein>
<organism evidence="1 2">
    <name type="scientific">Periconia macrospinosa</name>
    <dbReference type="NCBI Taxonomy" id="97972"/>
    <lineage>
        <taxon>Eukaryota</taxon>
        <taxon>Fungi</taxon>
        <taxon>Dikarya</taxon>
        <taxon>Ascomycota</taxon>
        <taxon>Pezizomycotina</taxon>
        <taxon>Dothideomycetes</taxon>
        <taxon>Pleosporomycetidae</taxon>
        <taxon>Pleosporales</taxon>
        <taxon>Massarineae</taxon>
        <taxon>Periconiaceae</taxon>
        <taxon>Periconia</taxon>
    </lineage>
</organism>
<evidence type="ECO:0000313" key="1">
    <source>
        <dbReference type="EMBL" id="PVI04545.1"/>
    </source>
</evidence>
<dbReference type="OrthoDB" id="5419928at2759"/>
<reference evidence="1 2" key="1">
    <citation type="journal article" date="2018" name="Sci. Rep.">
        <title>Comparative genomics provides insights into the lifestyle and reveals functional heterogeneity of dark septate endophytic fungi.</title>
        <authorList>
            <person name="Knapp D.G."/>
            <person name="Nemeth J.B."/>
            <person name="Barry K."/>
            <person name="Hainaut M."/>
            <person name="Henrissat B."/>
            <person name="Johnson J."/>
            <person name="Kuo A."/>
            <person name="Lim J.H.P."/>
            <person name="Lipzen A."/>
            <person name="Nolan M."/>
            <person name="Ohm R.A."/>
            <person name="Tamas L."/>
            <person name="Grigoriev I.V."/>
            <person name="Spatafora J.W."/>
            <person name="Nagy L.G."/>
            <person name="Kovacs G.M."/>
        </authorList>
    </citation>
    <scope>NUCLEOTIDE SEQUENCE [LARGE SCALE GENOMIC DNA]</scope>
    <source>
        <strain evidence="1 2">DSE2036</strain>
    </source>
</reference>